<proteinExistence type="predicted"/>
<name>A0A239K0T5_9BACT</name>
<evidence type="ECO:0000313" key="2">
    <source>
        <dbReference type="Proteomes" id="UP000198356"/>
    </source>
</evidence>
<organism evidence="1 2">
    <name type="scientific">Granulicella rosea</name>
    <dbReference type="NCBI Taxonomy" id="474952"/>
    <lineage>
        <taxon>Bacteria</taxon>
        <taxon>Pseudomonadati</taxon>
        <taxon>Acidobacteriota</taxon>
        <taxon>Terriglobia</taxon>
        <taxon>Terriglobales</taxon>
        <taxon>Acidobacteriaceae</taxon>
        <taxon>Granulicella</taxon>
    </lineage>
</organism>
<dbReference type="AlphaFoldDB" id="A0A239K0T5"/>
<keyword evidence="2" id="KW-1185">Reference proteome</keyword>
<dbReference type="Proteomes" id="UP000198356">
    <property type="component" value="Unassembled WGS sequence"/>
</dbReference>
<dbReference type="Pfam" id="PF04796">
    <property type="entry name" value="RepA_C"/>
    <property type="match status" value="1"/>
</dbReference>
<gene>
    <name evidence="1" type="ORF">SAMN05421770_104252</name>
</gene>
<sequence length="384" mass="43388">MATAKKAAKRAPRTTARKGVISIDAAVPANAPEHHPHVFEDRGQSMTPNEEDELAFAISASAMDEVGGLSPVAMRLLEAATDMQQSPDSYERAFLARQLIQCTFPHSDPGNVPIWSRTNGNLTLSIRPLYDEESASHKYPYGTIPRLFLYWMVTEAARTKKRRLYLGTSYPDFMRKLGLNPSNGGVRSDSRRLKDQIERMLRATISFKQTYKRDGKTGDAWLDMQIGPEAVLWWNFDKGSQNSLFESYIELSDKFFSAITSSPIPLDLRALRALRNSPLSLDLYSLICHKTYSARKDGDTKTIPWDGLHRQMGSEYKELRNFRQKVIATVKKIRLVYPQMKVDLSESGMHIHPAPLAIPERTGGEAQEFLAIEASIVKRRRIAK</sequence>
<reference evidence="1 2" key="1">
    <citation type="submission" date="2017-06" db="EMBL/GenBank/DDBJ databases">
        <authorList>
            <person name="Kim H.J."/>
            <person name="Triplett B.A."/>
        </authorList>
    </citation>
    <scope>NUCLEOTIDE SEQUENCE [LARGE SCALE GENOMIC DNA]</scope>
    <source>
        <strain evidence="1 2">DSM 18704</strain>
    </source>
</reference>
<evidence type="ECO:0000313" key="1">
    <source>
        <dbReference type="EMBL" id="SNT11926.1"/>
    </source>
</evidence>
<accession>A0A239K0T5</accession>
<dbReference type="InterPro" id="IPR006881">
    <property type="entry name" value="RepA_C"/>
</dbReference>
<dbReference type="EMBL" id="FZOU01000004">
    <property type="protein sequence ID" value="SNT11926.1"/>
    <property type="molecule type" value="Genomic_DNA"/>
</dbReference>
<protein>
    <submittedName>
        <fullName evidence="1">RepA protein</fullName>
    </submittedName>
</protein>